<keyword evidence="3" id="KW-1185">Reference proteome</keyword>
<dbReference type="RefSeq" id="XP_005779740.1">
    <property type="nucleotide sequence ID" value="XM_005779683.1"/>
</dbReference>
<dbReference type="KEGG" id="ehx:EMIHUDRAFT_236053"/>
<dbReference type="PANTHER" id="PTHR48050:SF13">
    <property type="entry name" value="STEROL 3-BETA-GLUCOSYLTRANSFERASE UGT80A2"/>
    <property type="match status" value="1"/>
</dbReference>
<evidence type="ECO:0000259" key="1">
    <source>
        <dbReference type="PROSITE" id="PS50004"/>
    </source>
</evidence>
<reference evidence="3" key="1">
    <citation type="journal article" date="2013" name="Nature">
        <title>Pan genome of the phytoplankton Emiliania underpins its global distribution.</title>
        <authorList>
            <person name="Read B.A."/>
            <person name="Kegel J."/>
            <person name="Klute M.J."/>
            <person name="Kuo A."/>
            <person name="Lefebvre S.C."/>
            <person name="Maumus F."/>
            <person name="Mayer C."/>
            <person name="Miller J."/>
            <person name="Monier A."/>
            <person name="Salamov A."/>
            <person name="Young J."/>
            <person name="Aguilar M."/>
            <person name="Claverie J.M."/>
            <person name="Frickenhaus S."/>
            <person name="Gonzalez K."/>
            <person name="Herman E.K."/>
            <person name="Lin Y.C."/>
            <person name="Napier J."/>
            <person name="Ogata H."/>
            <person name="Sarno A.F."/>
            <person name="Shmutz J."/>
            <person name="Schroeder D."/>
            <person name="de Vargas C."/>
            <person name="Verret F."/>
            <person name="von Dassow P."/>
            <person name="Valentin K."/>
            <person name="Van de Peer Y."/>
            <person name="Wheeler G."/>
            <person name="Dacks J.B."/>
            <person name="Delwiche C.F."/>
            <person name="Dyhrman S.T."/>
            <person name="Glockner G."/>
            <person name="John U."/>
            <person name="Richards T."/>
            <person name="Worden A.Z."/>
            <person name="Zhang X."/>
            <person name="Grigoriev I.V."/>
            <person name="Allen A.E."/>
            <person name="Bidle K."/>
            <person name="Borodovsky M."/>
            <person name="Bowler C."/>
            <person name="Brownlee C."/>
            <person name="Cock J.M."/>
            <person name="Elias M."/>
            <person name="Gladyshev V.N."/>
            <person name="Groth M."/>
            <person name="Guda C."/>
            <person name="Hadaegh A."/>
            <person name="Iglesias-Rodriguez M.D."/>
            <person name="Jenkins J."/>
            <person name="Jones B.M."/>
            <person name="Lawson T."/>
            <person name="Leese F."/>
            <person name="Lindquist E."/>
            <person name="Lobanov A."/>
            <person name="Lomsadze A."/>
            <person name="Malik S.B."/>
            <person name="Marsh M.E."/>
            <person name="Mackinder L."/>
            <person name="Mock T."/>
            <person name="Mueller-Roeber B."/>
            <person name="Pagarete A."/>
            <person name="Parker M."/>
            <person name="Probert I."/>
            <person name="Quesneville H."/>
            <person name="Raines C."/>
            <person name="Rensing S.A."/>
            <person name="Riano-Pachon D.M."/>
            <person name="Richier S."/>
            <person name="Rokitta S."/>
            <person name="Shiraiwa Y."/>
            <person name="Soanes D.M."/>
            <person name="van der Giezen M."/>
            <person name="Wahlund T.M."/>
            <person name="Williams B."/>
            <person name="Wilson W."/>
            <person name="Wolfe G."/>
            <person name="Wurch L.L."/>
        </authorList>
    </citation>
    <scope>NUCLEOTIDE SEQUENCE</scope>
</reference>
<feature type="domain" description="C2" evidence="1">
    <location>
        <begin position="38"/>
        <end position="165"/>
    </location>
</feature>
<dbReference type="Gene3D" id="3.40.50.2000">
    <property type="entry name" value="Glycogen Phosphorylase B"/>
    <property type="match status" value="2"/>
</dbReference>
<dbReference type="Proteomes" id="UP000013827">
    <property type="component" value="Unassembled WGS sequence"/>
</dbReference>
<dbReference type="Pfam" id="PF00168">
    <property type="entry name" value="C2"/>
    <property type="match status" value="1"/>
</dbReference>
<dbReference type="PROSITE" id="PS50004">
    <property type="entry name" value="C2"/>
    <property type="match status" value="1"/>
</dbReference>
<dbReference type="AlphaFoldDB" id="A0A0D3JUX6"/>
<dbReference type="SUPFAM" id="SSF49562">
    <property type="entry name" value="C2 domain (Calcium/lipid-binding domain, CaLB)"/>
    <property type="match status" value="1"/>
</dbReference>
<dbReference type="InterPro" id="IPR000008">
    <property type="entry name" value="C2_dom"/>
</dbReference>
<dbReference type="InterPro" id="IPR035892">
    <property type="entry name" value="C2_domain_sf"/>
</dbReference>
<dbReference type="InterPro" id="IPR050426">
    <property type="entry name" value="Glycosyltransferase_28"/>
</dbReference>
<proteinExistence type="predicted"/>
<dbReference type="GeneID" id="17272856"/>
<dbReference type="SUPFAM" id="SSF53756">
    <property type="entry name" value="UDP-Glycosyltransferase/glycogen phosphorylase"/>
    <property type="match status" value="1"/>
</dbReference>
<evidence type="ECO:0000313" key="2">
    <source>
        <dbReference type="EnsemblProtists" id="EOD27311"/>
    </source>
</evidence>
<reference evidence="2" key="2">
    <citation type="submission" date="2024-10" db="UniProtKB">
        <authorList>
            <consortium name="EnsemblProtists"/>
        </authorList>
    </citation>
    <scope>IDENTIFICATION</scope>
</reference>
<dbReference type="eggNOG" id="KOG1192">
    <property type="taxonomic scope" value="Eukaryota"/>
</dbReference>
<protein>
    <recommendedName>
        <fullName evidence="1">C2 domain-containing protein</fullName>
    </recommendedName>
</protein>
<evidence type="ECO:0000313" key="3">
    <source>
        <dbReference type="Proteomes" id="UP000013827"/>
    </source>
</evidence>
<dbReference type="PaxDb" id="2903-EOD27311"/>
<dbReference type="EnsemblProtists" id="EOD27311">
    <property type="protein sequence ID" value="EOD27311"/>
    <property type="gene ID" value="EMIHUDRAFT_236053"/>
</dbReference>
<dbReference type="CDD" id="cd00030">
    <property type="entry name" value="C2"/>
    <property type="match status" value="1"/>
</dbReference>
<organism evidence="2 3">
    <name type="scientific">Emiliania huxleyi (strain CCMP1516)</name>
    <dbReference type="NCBI Taxonomy" id="280463"/>
    <lineage>
        <taxon>Eukaryota</taxon>
        <taxon>Haptista</taxon>
        <taxon>Haptophyta</taxon>
        <taxon>Prymnesiophyceae</taxon>
        <taxon>Isochrysidales</taxon>
        <taxon>Noelaerhabdaceae</taxon>
        <taxon>Emiliania</taxon>
    </lineage>
</organism>
<dbReference type="HOGENOM" id="CLU_390525_0_0_1"/>
<name>A0A0D3JUX6_EMIH1</name>
<sequence>MEALLKLRGEGSGRIYSLLAAARKAGTDLLYHISEAARARALTLLRVLLPEPREEITTIVVHSASAVPKMDVIGHSDTYVQVSAVIDGRLAFSAATPIIKGTADPVWEHEIPLDGFSQNPSDVTVRFEMMDKDHLLPTDRTNEFIGQAELRLAELLKQPSHTLLMQNRSGDPVLRWSNPPTPCELKVSAQLGGRPLSGAAASSATKQYPKHIFMMSRGTRGDVQPFLALARGMASQRGWLVTICTELAWKDFVEGKATDGCGDGAVRFLPSGGDTALQTSTWVAGQAMKAKTEVMQTIMMAAAESNFFASAPVIATMIERAGTEQAIDLLVPGFTLTGVGLLLSERFEIPLAAFCLQPTCIPSRDPEWRNVIPIESHGLSLLERVEKGYFTSHAALQSLKTCFESAPMSSLSLPKLRGYYGLSPSDTWRSVFEQDIPMVIPMLPGTFDMPGDWNPRIEMTDFIFLRSSAPGAGKLSQDVAQFCDEARKAGRKLVLMTFSSMPVPRAVMLECAVKMVDHCKHAMSLIYVGPQQQDKPPKALMARTDELKADGKLLEAARADFGVLFREMDAFIVHGGLGSTVEAMRMKKPVCVTGILLMDQRFWGKVCHEKGIGPPPVHIDDFHKSCVDFVDEALDPQSSWLAAAATTGEFGRSDGFLEPRGKPGVAANVNHFAELMESGLKPVRACRGSWVEAADQCRVSRSSAAEAEAETASAA</sequence>
<dbReference type="PANTHER" id="PTHR48050">
    <property type="entry name" value="STEROL 3-BETA-GLUCOSYLTRANSFERASE"/>
    <property type="match status" value="1"/>
</dbReference>
<accession>A0A0D3JUX6</accession>
<dbReference type="Gene3D" id="2.60.40.150">
    <property type="entry name" value="C2 domain"/>
    <property type="match status" value="1"/>
</dbReference>
<dbReference type="SMART" id="SM00239">
    <property type="entry name" value="C2"/>
    <property type="match status" value="1"/>
</dbReference>